<dbReference type="UniPathway" id="UPA00143"/>
<sequence length="497" mass="54971">MATELSLDYYNKNGYKTRPSTFLNSIFMSTVNVAAKTLVSVASNTKSPNTIKWKTSDHLRFMVMLMTWLTLWVLRVLMDHIPCSIGPSPFHLLQQFSPIVLIDFPQSRAASSSSSSSSSLELILHDGVDGLPVQALGRALTHILALLNEIPATSRKYQFAMAMAERIMDENARSGHADMLQINRTALASAFARTSTLLYQSLEKTVGSREDDDGSGAWATRVIGALPMVSYVAPYLKGLRVCFGAVRSWVEMAASSLSSGSEKRRKAMTMMMMSEVIGVEEEEVGEKLAEELLWISRKLREYGAVDEAMLQWSLASNLASLSFSANPRVQGLILKISGLLLRDLNEEGLETTRQEKFGLLLLWLPLLCHASNGMAYPVLTYKEKVEIERAIDKAIWSLPAMDQEVILTNWIQDFSISFSDWPNLQLSYDRWCQSTRSLTRFFAIAIAIGDLVSQCISVAPRCGSPKSLNICLNHTALFLVSVTAIPSASVNDCATVA</sequence>
<dbReference type="EMBL" id="VOIH02000001">
    <property type="protein sequence ID" value="KAF3455896.1"/>
    <property type="molecule type" value="Genomic_DNA"/>
</dbReference>
<dbReference type="Proteomes" id="UP000796880">
    <property type="component" value="Unassembled WGS sequence"/>
</dbReference>
<comment type="caution">
    <text evidence="1">The sequence shown here is derived from an EMBL/GenBank/DDBJ whole genome shotgun (WGS) entry which is preliminary data.</text>
</comment>
<dbReference type="PANTHER" id="PTHR31060:SF31">
    <property type="entry name" value="BTB_POZ DOMAIN PROTEIN"/>
    <property type="match status" value="1"/>
</dbReference>
<name>A0A8K0HN04_9ROSA</name>
<organism evidence="1 2">
    <name type="scientific">Rhamnella rubrinervis</name>
    <dbReference type="NCBI Taxonomy" id="2594499"/>
    <lineage>
        <taxon>Eukaryota</taxon>
        <taxon>Viridiplantae</taxon>
        <taxon>Streptophyta</taxon>
        <taxon>Embryophyta</taxon>
        <taxon>Tracheophyta</taxon>
        <taxon>Spermatophyta</taxon>
        <taxon>Magnoliopsida</taxon>
        <taxon>eudicotyledons</taxon>
        <taxon>Gunneridae</taxon>
        <taxon>Pentapetalae</taxon>
        <taxon>rosids</taxon>
        <taxon>fabids</taxon>
        <taxon>Rosales</taxon>
        <taxon>Rhamnaceae</taxon>
        <taxon>rhamnoid group</taxon>
        <taxon>Rhamneae</taxon>
        <taxon>Rhamnella</taxon>
    </lineage>
</organism>
<protein>
    <submittedName>
        <fullName evidence="1">Uncharacterized protein</fullName>
    </submittedName>
</protein>
<accession>A0A8K0HN04</accession>
<dbReference type="AlphaFoldDB" id="A0A8K0HN04"/>
<proteinExistence type="predicted"/>
<dbReference type="OrthoDB" id="778222at2759"/>
<dbReference type="GO" id="GO:0016567">
    <property type="term" value="P:protein ubiquitination"/>
    <property type="evidence" value="ECO:0007669"/>
    <property type="project" value="UniProtKB-UniPathway"/>
</dbReference>
<reference evidence="1" key="1">
    <citation type="submission" date="2020-03" db="EMBL/GenBank/DDBJ databases">
        <title>A high-quality chromosome-level genome assembly of a woody plant with both climbing and erect habits, Rhamnella rubrinervis.</title>
        <authorList>
            <person name="Lu Z."/>
            <person name="Yang Y."/>
            <person name="Zhu X."/>
            <person name="Sun Y."/>
        </authorList>
    </citation>
    <scope>NUCLEOTIDE SEQUENCE</scope>
    <source>
        <strain evidence="1">BYM</strain>
        <tissue evidence="1">Leaf</tissue>
    </source>
</reference>
<dbReference type="InterPro" id="IPR038920">
    <property type="entry name" value="At3g05675-like"/>
</dbReference>
<keyword evidence="2" id="KW-1185">Reference proteome</keyword>
<dbReference type="PANTHER" id="PTHR31060">
    <property type="entry name" value="OSJNBA0011J08.25 PROTEIN-RELATED"/>
    <property type="match status" value="1"/>
</dbReference>
<evidence type="ECO:0000313" key="1">
    <source>
        <dbReference type="EMBL" id="KAF3455896.1"/>
    </source>
</evidence>
<evidence type="ECO:0000313" key="2">
    <source>
        <dbReference type="Proteomes" id="UP000796880"/>
    </source>
</evidence>
<gene>
    <name evidence="1" type="ORF">FNV43_RR00538</name>
</gene>